<proteinExistence type="predicted"/>
<accession>A0A8R7QAQ0</accession>
<reference evidence="3" key="1">
    <citation type="journal article" date="2013" name="Nature">
        <title>Draft genome of the wheat A-genome progenitor Triticum urartu.</title>
        <authorList>
            <person name="Ling H.Q."/>
            <person name="Zhao S."/>
            <person name="Liu D."/>
            <person name="Wang J."/>
            <person name="Sun H."/>
            <person name="Zhang C."/>
            <person name="Fan H."/>
            <person name="Li D."/>
            <person name="Dong L."/>
            <person name="Tao Y."/>
            <person name="Gao C."/>
            <person name="Wu H."/>
            <person name="Li Y."/>
            <person name="Cui Y."/>
            <person name="Guo X."/>
            <person name="Zheng S."/>
            <person name="Wang B."/>
            <person name="Yu K."/>
            <person name="Liang Q."/>
            <person name="Yang W."/>
            <person name="Lou X."/>
            <person name="Chen J."/>
            <person name="Feng M."/>
            <person name="Jian J."/>
            <person name="Zhang X."/>
            <person name="Luo G."/>
            <person name="Jiang Y."/>
            <person name="Liu J."/>
            <person name="Wang Z."/>
            <person name="Sha Y."/>
            <person name="Zhang B."/>
            <person name="Wu H."/>
            <person name="Tang D."/>
            <person name="Shen Q."/>
            <person name="Xue P."/>
            <person name="Zou S."/>
            <person name="Wang X."/>
            <person name="Liu X."/>
            <person name="Wang F."/>
            <person name="Yang Y."/>
            <person name="An X."/>
            <person name="Dong Z."/>
            <person name="Zhang K."/>
            <person name="Zhang X."/>
            <person name="Luo M.C."/>
            <person name="Dvorak J."/>
            <person name="Tong Y."/>
            <person name="Wang J."/>
            <person name="Yang H."/>
            <person name="Li Z."/>
            <person name="Wang D."/>
            <person name="Zhang A."/>
            <person name="Wang J."/>
        </authorList>
    </citation>
    <scope>NUCLEOTIDE SEQUENCE</scope>
    <source>
        <strain evidence="3">cv. G1812</strain>
    </source>
</reference>
<evidence type="ECO:0000259" key="1">
    <source>
        <dbReference type="Pfam" id="PF13966"/>
    </source>
</evidence>
<organism evidence="2 3">
    <name type="scientific">Triticum urartu</name>
    <name type="common">Red wild einkorn</name>
    <name type="synonym">Crithodium urartu</name>
    <dbReference type="NCBI Taxonomy" id="4572"/>
    <lineage>
        <taxon>Eukaryota</taxon>
        <taxon>Viridiplantae</taxon>
        <taxon>Streptophyta</taxon>
        <taxon>Embryophyta</taxon>
        <taxon>Tracheophyta</taxon>
        <taxon>Spermatophyta</taxon>
        <taxon>Magnoliopsida</taxon>
        <taxon>Liliopsida</taxon>
        <taxon>Poales</taxon>
        <taxon>Poaceae</taxon>
        <taxon>BOP clade</taxon>
        <taxon>Pooideae</taxon>
        <taxon>Triticodae</taxon>
        <taxon>Triticeae</taxon>
        <taxon>Triticinae</taxon>
        <taxon>Triticum</taxon>
    </lineage>
</organism>
<keyword evidence="3" id="KW-1185">Reference proteome</keyword>
<dbReference type="Proteomes" id="UP000015106">
    <property type="component" value="Chromosome 5"/>
</dbReference>
<name>A0A8R7QAQ0_TRIUA</name>
<sequence length="105" mass="11974">MRNQEDFIAWHPDKHRSFTVWSAYCLALDEQLRAQGSGASSCRPSGDRPDWKLIWQCAVPPKVRIFGWKLASDSLATQVNMCIRGMEEDPTCTLCGREQEDSFHA</sequence>
<feature type="domain" description="Reverse transcriptase zinc-binding" evidence="1">
    <location>
        <begin position="47"/>
        <end position="104"/>
    </location>
</feature>
<reference evidence="2" key="2">
    <citation type="submission" date="2018-03" db="EMBL/GenBank/DDBJ databases">
        <title>The Triticum urartu genome reveals the dynamic nature of wheat genome evolution.</title>
        <authorList>
            <person name="Ling H."/>
            <person name="Ma B."/>
            <person name="Shi X."/>
            <person name="Liu H."/>
            <person name="Dong L."/>
            <person name="Sun H."/>
            <person name="Cao Y."/>
            <person name="Gao Q."/>
            <person name="Zheng S."/>
            <person name="Li Y."/>
            <person name="Yu Y."/>
            <person name="Du H."/>
            <person name="Qi M."/>
            <person name="Li Y."/>
            <person name="Yu H."/>
            <person name="Cui Y."/>
            <person name="Wang N."/>
            <person name="Chen C."/>
            <person name="Wu H."/>
            <person name="Zhao Y."/>
            <person name="Zhang J."/>
            <person name="Li Y."/>
            <person name="Zhou W."/>
            <person name="Zhang B."/>
            <person name="Hu W."/>
            <person name="Eijk M."/>
            <person name="Tang J."/>
            <person name="Witsenboer H."/>
            <person name="Zhao S."/>
            <person name="Li Z."/>
            <person name="Zhang A."/>
            <person name="Wang D."/>
            <person name="Liang C."/>
        </authorList>
    </citation>
    <scope>NUCLEOTIDE SEQUENCE [LARGE SCALE GENOMIC DNA]</scope>
    <source>
        <strain evidence="2">cv. G1812</strain>
    </source>
</reference>
<dbReference type="Pfam" id="PF13966">
    <property type="entry name" value="zf-RVT"/>
    <property type="match status" value="1"/>
</dbReference>
<evidence type="ECO:0000313" key="2">
    <source>
        <dbReference type="EnsemblPlants" id="TuG1812G0500000204.01.T01.cds289169"/>
    </source>
</evidence>
<protein>
    <recommendedName>
        <fullName evidence="1">Reverse transcriptase zinc-binding domain-containing protein</fullName>
    </recommendedName>
</protein>
<dbReference type="AlphaFoldDB" id="A0A8R7QAQ0"/>
<dbReference type="Gramene" id="TuG1812G0500000204.01.T01">
    <property type="protein sequence ID" value="TuG1812G0500000204.01.T01.cds289169"/>
    <property type="gene ID" value="TuG1812G0500000204.01"/>
</dbReference>
<evidence type="ECO:0000313" key="3">
    <source>
        <dbReference type="Proteomes" id="UP000015106"/>
    </source>
</evidence>
<dbReference type="InterPro" id="IPR026960">
    <property type="entry name" value="RVT-Znf"/>
</dbReference>
<dbReference type="EnsemblPlants" id="TuG1812G0500000204.01.T01">
    <property type="protein sequence ID" value="TuG1812G0500000204.01.T01.cds289169"/>
    <property type="gene ID" value="TuG1812G0500000204.01"/>
</dbReference>
<reference evidence="2" key="3">
    <citation type="submission" date="2022-06" db="UniProtKB">
        <authorList>
            <consortium name="EnsemblPlants"/>
        </authorList>
    </citation>
    <scope>IDENTIFICATION</scope>
</reference>